<reference evidence="1 2" key="1">
    <citation type="submission" date="2023-08" db="EMBL/GenBank/DDBJ databases">
        <title>A Necator americanus chromosomal reference genome.</title>
        <authorList>
            <person name="Ilik V."/>
            <person name="Petrzelkova K.J."/>
            <person name="Pardy F."/>
            <person name="Fuh T."/>
            <person name="Niatou-Singa F.S."/>
            <person name="Gouil Q."/>
            <person name="Baker L."/>
            <person name="Ritchie M.E."/>
            <person name="Jex A.R."/>
            <person name="Gazzola D."/>
            <person name="Li H."/>
            <person name="Toshio Fujiwara R."/>
            <person name="Zhan B."/>
            <person name="Aroian R.V."/>
            <person name="Pafco B."/>
            <person name="Schwarz E.M."/>
        </authorList>
    </citation>
    <scope>NUCLEOTIDE SEQUENCE [LARGE SCALE GENOMIC DNA]</scope>
    <source>
        <strain evidence="1 2">Aroian</strain>
        <tissue evidence="1">Whole animal</tissue>
    </source>
</reference>
<evidence type="ECO:0000313" key="1">
    <source>
        <dbReference type="EMBL" id="KAK6731109.1"/>
    </source>
</evidence>
<keyword evidence="2" id="KW-1185">Reference proteome</keyword>
<comment type="caution">
    <text evidence="1">The sequence shown here is derived from an EMBL/GenBank/DDBJ whole genome shotgun (WGS) entry which is preliminary data.</text>
</comment>
<accession>A0ABR1BXN9</accession>
<protein>
    <submittedName>
        <fullName evidence="1">Uncharacterized protein</fullName>
    </submittedName>
</protein>
<evidence type="ECO:0000313" key="2">
    <source>
        <dbReference type="Proteomes" id="UP001303046"/>
    </source>
</evidence>
<dbReference type="EMBL" id="JAVFWL010000001">
    <property type="protein sequence ID" value="KAK6731109.1"/>
    <property type="molecule type" value="Genomic_DNA"/>
</dbReference>
<gene>
    <name evidence="1" type="primary">Necator_chrI.g3655</name>
    <name evidence="1" type="ORF">RB195_007526</name>
</gene>
<organism evidence="1 2">
    <name type="scientific">Necator americanus</name>
    <name type="common">Human hookworm</name>
    <dbReference type="NCBI Taxonomy" id="51031"/>
    <lineage>
        <taxon>Eukaryota</taxon>
        <taxon>Metazoa</taxon>
        <taxon>Ecdysozoa</taxon>
        <taxon>Nematoda</taxon>
        <taxon>Chromadorea</taxon>
        <taxon>Rhabditida</taxon>
        <taxon>Rhabditina</taxon>
        <taxon>Rhabditomorpha</taxon>
        <taxon>Strongyloidea</taxon>
        <taxon>Ancylostomatidae</taxon>
        <taxon>Bunostominae</taxon>
        <taxon>Necator</taxon>
    </lineage>
</organism>
<name>A0ABR1BXN9_NECAM</name>
<dbReference type="Proteomes" id="UP001303046">
    <property type="component" value="Unassembled WGS sequence"/>
</dbReference>
<sequence length="84" mass="9505">MTPATPSYLTLQYQAFLRNQDTRRDDDKSRRHRTTTTFYPFNAVYETGEELFLGTCDSKGVGGVGVLVNTSMAKNVDSFEQRTT</sequence>
<proteinExistence type="predicted"/>